<dbReference type="AlphaFoldDB" id="A0A1W2H7D5"/>
<dbReference type="InterPro" id="IPR018713">
    <property type="entry name" value="MPAB/Lcp_cat_dom"/>
</dbReference>
<dbReference type="GO" id="GO:0016491">
    <property type="term" value="F:oxidoreductase activity"/>
    <property type="evidence" value="ECO:0007669"/>
    <property type="project" value="InterPro"/>
</dbReference>
<dbReference type="InterPro" id="IPR037473">
    <property type="entry name" value="Lcp-like"/>
</dbReference>
<organism evidence="2 3">
    <name type="scientific">Aquiflexum balticum DSM 16537</name>
    <dbReference type="NCBI Taxonomy" id="758820"/>
    <lineage>
        <taxon>Bacteria</taxon>
        <taxon>Pseudomonadati</taxon>
        <taxon>Bacteroidota</taxon>
        <taxon>Cytophagia</taxon>
        <taxon>Cytophagales</taxon>
        <taxon>Cyclobacteriaceae</taxon>
        <taxon>Aquiflexum</taxon>
    </lineage>
</organism>
<proteinExistence type="predicted"/>
<dbReference type="OrthoDB" id="6072815at2"/>
<dbReference type="PANTHER" id="PTHR37539:SF1">
    <property type="entry name" value="ER-BOUND OXYGENASE MPAB_MPAB'_RUBBER OXYGENASE CATALYTIC DOMAIN-CONTAINING PROTEIN"/>
    <property type="match status" value="1"/>
</dbReference>
<name>A0A1W2H7D5_9BACT</name>
<dbReference type="PANTHER" id="PTHR37539">
    <property type="entry name" value="SECRETED PROTEIN-RELATED"/>
    <property type="match status" value="1"/>
</dbReference>
<accession>A0A1W2H7D5</accession>
<evidence type="ECO:0000259" key="1">
    <source>
        <dbReference type="Pfam" id="PF09995"/>
    </source>
</evidence>
<gene>
    <name evidence="2" type="ORF">SAMN00777080_3186</name>
</gene>
<reference evidence="3" key="1">
    <citation type="submission" date="2017-04" db="EMBL/GenBank/DDBJ databases">
        <authorList>
            <person name="Varghese N."/>
            <person name="Submissions S."/>
        </authorList>
    </citation>
    <scope>NUCLEOTIDE SEQUENCE [LARGE SCALE GENOMIC DNA]</scope>
    <source>
        <strain evidence="3">DSM 16537</strain>
    </source>
</reference>
<keyword evidence="3" id="KW-1185">Reference proteome</keyword>
<dbReference type="STRING" id="758820.SAMN00777080_3186"/>
<dbReference type="Proteomes" id="UP000192333">
    <property type="component" value="Chromosome I"/>
</dbReference>
<evidence type="ECO:0000313" key="3">
    <source>
        <dbReference type="Proteomes" id="UP000192333"/>
    </source>
</evidence>
<feature type="domain" description="ER-bound oxygenase mpaB/mpaB'/Rubber oxygenase catalytic" evidence="1">
    <location>
        <begin position="119"/>
        <end position="304"/>
    </location>
</feature>
<dbReference type="EMBL" id="LT838813">
    <property type="protein sequence ID" value="SMD44562.1"/>
    <property type="molecule type" value="Genomic_DNA"/>
</dbReference>
<sequence>MEKLSLYTDKNFNSLRNRGDELADEAVKALLNRPDLCIAINSWINLPEENELMQFPEPVQIFFQAFFHKPEFIHPNKVKIVQGFFDKESNLYLALLGFYSLPYCYAFADGAQVLIRSKRIIEDIGRRLSETVLFLLDSYRPGTFVGNDQALLTIAKVRLIHAFSRYFVSHYAKDWQPEWGTPINQEDLIGTNLAFSLIVMRGMEKLGKFPGTEVHEAVLHYWKIIGHYLGLDTAYWPETAKEAYELEKLIRKRNLKASVAGETLTRSLLGFFEKNIPDQNLTAFSETMVAYFLGKEAAQAVGISQRVKLPKGLYGLILDLSFVQQGGLKSNYQKTRQQFLAQSKGRFGEELTLNIPVIPRS</sequence>
<protein>
    <recommendedName>
        <fullName evidence="1">ER-bound oxygenase mpaB/mpaB'/Rubber oxygenase catalytic domain-containing protein</fullName>
    </recommendedName>
</protein>
<dbReference type="RefSeq" id="WP_084121361.1">
    <property type="nucleotide sequence ID" value="NZ_LT838813.1"/>
</dbReference>
<evidence type="ECO:0000313" key="2">
    <source>
        <dbReference type="EMBL" id="SMD44562.1"/>
    </source>
</evidence>
<dbReference type="Pfam" id="PF09995">
    <property type="entry name" value="MPAB_Lcp_cat"/>
    <property type="match status" value="1"/>
</dbReference>